<comment type="caution">
    <text evidence="4">The sequence shown here is derived from an EMBL/GenBank/DDBJ whole genome shotgun (WGS) entry which is preliminary data.</text>
</comment>
<feature type="region of interest" description="Disordered" evidence="1">
    <location>
        <begin position="736"/>
        <end position="756"/>
    </location>
</feature>
<gene>
    <name evidence="4" type="ORF">GHYDROH2_34680</name>
</gene>
<dbReference type="RefSeq" id="WP_214184788.1">
    <property type="nucleotide sequence ID" value="NZ_BSDS01000002.1"/>
</dbReference>
<dbReference type="Gene3D" id="3.30.870.10">
    <property type="entry name" value="Endonuclease Chain A"/>
    <property type="match status" value="3"/>
</dbReference>
<name>A0A9W6G3Y3_9BACT</name>
<dbReference type="PANTHER" id="PTHR21248">
    <property type="entry name" value="CARDIOLIPIN SYNTHASE"/>
    <property type="match status" value="1"/>
</dbReference>
<proteinExistence type="predicted"/>
<reference evidence="4" key="1">
    <citation type="submission" date="2022-12" db="EMBL/GenBank/DDBJ databases">
        <title>Reference genome sequencing for broad-spectrum identification of bacterial and archaeal isolates by mass spectrometry.</title>
        <authorList>
            <person name="Sekiguchi Y."/>
            <person name="Tourlousse D.M."/>
        </authorList>
    </citation>
    <scope>NUCLEOTIDE SEQUENCE</scope>
    <source>
        <strain evidence="4">H2</strain>
    </source>
</reference>
<evidence type="ECO:0000313" key="4">
    <source>
        <dbReference type="EMBL" id="GLI39967.1"/>
    </source>
</evidence>
<protein>
    <recommendedName>
        <fullName evidence="3">PLD phosphodiesterase domain-containing protein</fullName>
    </recommendedName>
</protein>
<dbReference type="AlphaFoldDB" id="A0A9W6G3Y3"/>
<organism evidence="4 5">
    <name type="scientific">Geobacter hydrogenophilus</name>
    <dbReference type="NCBI Taxonomy" id="40983"/>
    <lineage>
        <taxon>Bacteria</taxon>
        <taxon>Pseudomonadati</taxon>
        <taxon>Thermodesulfobacteriota</taxon>
        <taxon>Desulfuromonadia</taxon>
        <taxon>Geobacterales</taxon>
        <taxon>Geobacteraceae</taxon>
        <taxon>Geobacter</taxon>
    </lineage>
</organism>
<evidence type="ECO:0000313" key="5">
    <source>
        <dbReference type="Proteomes" id="UP001144352"/>
    </source>
</evidence>
<keyword evidence="5" id="KW-1185">Reference proteome</keyword>
<feature type="chain" id="PRO_5040735885" description="PLD phosphodiesterase domain-containing protein" evidence="2">
    <location>
        <begin position="25"/>
        <end position="756"/>
    </location>
</feature>
<dbReference type="GO" id="GO:0030572">
    <property type="term" value="F:phosphatidyltransferase activity"/>
    <property type="evidence" value="ECO:0007669"/>
    <property type="project" value="UniProtKB-ARBA"/>
</dbReference>
<dbReference type="SUPFAM" id="SSF56024">
    <property type="entry name" value="Phospholipase D/nuclease"/>
    <property type="match status" value="2"/>
</dbReference>
<dbReference type="PROSITE" id="PS50035">
    <property type="entry name" value="PLD"/>
    <property type="match status" value="1"/>
</dbReference>
<evidence type="ECO:0000256" key="1">
    <source>
        <dbReference type="SAM" id="MobiDB-lite"/>
    </source>
</evidence>
<sequence>MKTRFLAPLLIALAMTGCATQKQAGLPLDTVTQAASAGPLSITEAQVITDNDAAFLSKLRMVRNAQRSIDMMYYIYADDHSSSVLTSALIDAARRGVTVRLLVDYHTNYKHLDLFSLMEKEGNGNLQVRLYNRPTRNIVKDAVYLTMGCSPETAAARPEACSAEKFAAIDKLFADETINGRPAAERNISNLDIGNSGLFLSGLYSKRGDVMALAVQSGQHIDAQSLKDGASTTTPEQEEQLKRLGKAYWESRTGAPFQRLASNAELFFAFAMYGGQLNPIKETVTSLLPVDRKLSDDELRDWDHLTDYLHHKLLLVDRRELQMGGRNVENSYHMRPNPLTSKYVFMDTDIHALLSQGGDAVATAFDSLWNFDTMVATLAEVRQHAPNDFVIAMKYAEKACDGETGKAERDACIKKELEGAAPSLDKRMADCRTTMEENARAYNETYLPTIPKQPSQTFAVDSGSVLAYLENIPFNRALPPEKRVRTYGAPVGDEAKSGKYIHDVWLKEIPAVCAAATPDAPKRLILHNAYFFPAANLTHELSRMVNGDYDCSNVTVTVLTNSIQTTDLNVVNLAARHALKAFTEFYQQQGDPAKRAKFDYYEYQPRPDEPLSLHTKVSVFGDDVTIGSANADVRSFMMDSNNVMFVRNAPGFLAEYTAFVQRLLDDPARTKKLNDYFTATPRDTMLQEDLATFRQILAKYGVDKKLNEEQRKEVEARFVQMLNDAYELTKGSIDTGSSAAKRRENQDTFNGEFKPI</sequence>
<dbReference type="Proteomes" id="UP001144352">
    <property type="component" value="Unassembled WGS sequence"/>
</dbReference>
<dbReference type="GO" id="GO:0032049">
    <property type="term" value="P:cardiolipin biosynthetic process"/>
    <property type="evidence" value="ECO:0007669"/>
    <property type="project" value="UniProtKB-ARBA"/>
</dbReference>
<keyword evidence="2" id="KW-0732">Signal</keyword>
<dbReference type="EMBL" id="BSDS01000002">
    <property type="protein sequence ID" value="GLI39967.1"/>
    <property type="molecule type" value="Genomic_DNA"/>
</dbReference>
<dbReference type="InterPro" id="IPR025202">
    <property type="entry name" value="PLD-like_dom"/>
</dbReference>
<evidence type="ECO:0000259" key="3">
    <source>
        <dbReference type="PROSITE" id="PS50035"/>
    </source>
</evidence>
<accession>A0A9W6G3Y3</accession>
<feature type="signal peptide" evidence="2">
    <location>
        <begin position="1"/>
        <end position="24"/>
    </location>
</feature>
<dbReference type="PROSITE" id="PS51257">
    <property type="entry name" value="PROKAR_LIPOPROTEIN"/>
    <property type="match status" value="1"/>
</dbReference>
<evidence type="ECO:0000256" key="2">
    <source>
        <dbReference type="SAM" id="SignalP"/>
    </source>
</evidence>
<dbReference type="InterPro" id="IPR001736">
    <property type="entry name" value="PLipase_D/transphosphatidylase"/>
</dbReference>
<dbReference type="SMART" id="SM00155">
    <property type="entry name" value="PLDc"/>
    <property type="match status" value="2"/>
</dbReference>
<dbReference type="PANTHER" id="PTHR21248:SF12">
    <property type="entry name" value="CARDIOLIPIN SYNTHASE C"/>
    <property type="match status" value="1"/>
</dbReference>
<feature type="domain" description="PLD phosphodiesterase" evidence="3">
    <location>
        <begin position="305"/>
        <end position="332"/>
    </location>
</feature>
<dbReference type="Pfam" id="PF13091">
    <property type="entry name" value="PLDc_2"/>
    <property type="match status" value="1"/>
</dbReference>